<dbReference type="GeneID" id="106667530"/>
<feature type="signal peptide" evidence="2">
    <location>
        <begin position="1"/>
        <end position="27"/>
    </location>
</feature>
<sequence>MIGCGLDGMNTFNILLVLFATVYGATSSSTRTYKRLAKGEVESSPEEDSKGEETEFAESDNFGGFDDGGGGGRYFMYQHVPQKDHYEFGFKRGNDHHHKERHEKAHPHAGHFKTKVKWGDIHGGHGEHYWDYNHHGNDEGEADEASETVLDYDKMEEGRKKRDERTKGPVLMYNPETGTVKDETTGKIYALYEL</sequence>
<keyword evidence="2" id="KW-0732">Signal</keyword>
<evidence type="ECO:0000313" key="3">
    <source>
        <dbReference type="EnsemblMetazoa" id="XP_014251012.1"/>
    </source>
</evidence>
<evidence type="ECO:0000256" key="1">
    <source>
        <dbReference type="SAM" id="MobiDB-lite"/>
    </source>
</evidence>
<feature type="chain" id="PRO_5035298101" description="CPR type cuticle protein" evidence="2">
    <location>
        <begin position="28"/>
        <end position="194"/>
    </location>
</feature>
<dbReference type="KEGG" id="clec:106667530"/>
<protein>
    <recommendedName>
        <fullName evidence="5">CPR type cuticle protein</fullName>
    </recommendedName>
</protein>
<evidence type="ECO:0000256" key="2">
    <source>
        <dbReference type="SAM" id="SignalP"/>
    </source>
</evidence>
<dbReference type="Proteomes" id="UP000494040">
    <property type="component" value="Unassembled WGS sequence"/>
</dbReference>
<dbReference type="OrthoDB" id="6630978at2759"/>
<dbReference type="RefSeq" id="XP_014251012.1">
    <property type="nucleotide sequence ID" value="XM_014395526.2"/>
</dbReference>
<accession>A0A8I6RT25</accession>
<dbReference type="EnsemblMetazoa" id="XM_014395526.2">
    <property type="protein sequence ID" value="XP_014251012.1"/>
    <property type="gene ID" value="LOC106667530"/>
</dbReference>
<name>A0A8I6RT25_CIMLE</name>
<evidence type="ECO:0008006" key="5">
    <source>
        <dbReference type="Google" id="ProtNLM"/>
    </source>
</evidence>
<feature type="region of interest" description="Disordered" evidence="1">
    <location>
        <begin position="37"/>
        <end position="63"/>
    </location>
</feature>
<reference evidence="3" key="1">
    <citation type="submission" date="2022-01" db="UniProtKB">
        <authorList>
            <consortium name="EnsemblMetazoa"/>
        </authorList>
    </citation>
    <scope>IDENTIFICATION</scope>
</reference>
<evidence type="ECO:0000313" key="4">
    <source>
        <dbReference type="Proteomes" id="UP000494040"/>
    </source>
</evidence>
<keyword evidence="4" id="KW-1185">Reference proteome</keyword>
<organism evidence="3 4">
    <name type="scientific">Cimex lectularius</name>
    <name type="common">Bed bug</name>
    <name type="synonym">Acanthia lectularia</name>
    <dbReference type="NCBI Taxonomy" id="79782"/>
    <lineage>
        <taxon>Eukaryota</taxon>
        <taxon>Metazoa</taxon>
        <taxon>Ecdysozoa</taxon>
        <taxon>Arthropoda</taxon>
        <taxon>Hexapoda</taxon>
        <taxon>Insecta</taxon>
        <taxon>Pterygota</taxon>
        <taxon>Neoptera</taxon>
        <taxon>Paraneoptera</taxon>
        <taxon>Hemiptera</taxon>
        <taxon>Heteroptera</taxon>
        <taxon>Panheteroptera</taxon>
        <taxon>Cimicomorpha</taxon>
        <taxon>Cimicidae</taxon>
        <taxon>Cimex</taxon>
    </lineage>
</organism>
<dbReference type="AlphaFoldDB" id="A0A8I6RT25"/>
<proteinExistence type="predicted"/>
<feature type="compositionally biased region" description="Basic and acidic residues" evidence="1">
    <location>
        <begin position="37"/>
        <end position="53"/>
    </location>
</feature>